<evidence type="ECO:0000313" key="3">
    <source>
        <dbReference type="EMBL" id="BAT59657.1"/>
    </source>
</evidence>
<dbReference type="GO" id="GO:0018773">
    <property type="term" value="F:acetylpyruvate hydrolase activity"/>
    <property type="evidence" value="ECO:0007669"/>
    <property type="project" value="TreeGrafter"/>
</dbReference>
<dbReference type="RefSeq" id="WP_096355218.1">
    <property type="nucleotide sequence ID" value="NZ_AP014946.1"/>
</dbReference>
<keyword evidence="4" id="KW-1185">Reference proteome</keyword>
<keyword evidence="3" id="KW-0670">Pyruvate</keyword>
<name>A0A0S3PUN8_9BRAD</name>
<dbReference type="PANTHER" id="PTHR11820">
    <property type="entry name" value="ACYLPYRUVASE"/>
    <property type="match status" value="1"/>
</dbReference>
<dbReference type="SUPFAM" id="SSF56529">
    <property type="entry name" value="FAH"/>
    <property type="match status" value="1"/>
</dbReference>
<reference evidence="3 4" key="1">
    <citation type="submission" date="2015-08" db="EMBL/GenBank/DDBJ databases">
        <title>Investigation of the bacterial diversity of lava forest soil.</title>
        <authorList>
            <person name="Lee J.S."/>
        </authorList>
    </citation>
    <scope>NUCLEOTIDE SEQUENCE [LARGE SCALE GENOMIC DNA]</scope>
    <source>
        <strain evidence="3 4">GJW-30</strain>
    </source>
</reference>
<keyword evidence="1" id="KW-0479">Metal-binding</keyword>
<dbReference type="EC" id="3.7.1.20" evidence="3"/>
<dbReference type="GO" id="GO:0046872">
    <property type="term" value="F:metal ion binding"/>
    <property type="evidence" value="ECO:0007669"/>
    <property type="project" value="UniProtKB-KW"/>
</dbReference>
<dbReference type="InterPro" id="IPR011234">
    <property type="entry name" value="Fumarylacetoacetase-like_C"/>
</dbReference>
<dbReference type="KEGG" id="vgo:GJW-30_1_02190"/>
<evidence type="ECO:0000313" key="4">
    <source>
        <dbReference type="Proteomes" id="UP000236884"/>
    </source>
</evidence>
<dbReference type="EMBL" id="AP014946">
    <property type="protein sequence ID" value="BAT59657.1"/>
    <property type="molecule type" value="Genomic_DNA"/>
</dbReference>
<dbReference type="AlphaFoldDB" id="A0A0S3PUN8"/>
<dbReference type="Gene3D" id="3.90.850.10">
    <property type="entry name" value="Fumarylacetoacetase-like, C-terminal domain"/>
    <property type="match status" value="1"/>
</dbReference>
<gene>
    <name evidence="3" type="primary">nagK</name>
    <name evidence="3" type="ORF">GJW-30_1_02190</name>
</gene>
<keyword evidence="3" id="KW-0378">Hydrolase</keyword>
<dbReference type="InterPro" id="IPR036663">
    <property type="entry name" value="Fumarylacetoacetase_C_sf"/>
</dbReference>
<organism evidence="3 4">
    <name type="scientific">Variibacter gotjawalensis</name>
    <dbReference type="NCBI Taxonomy" id="1333996"/>
    <lineage>
        <taxon>Bacteria</taxon>
        <taxon>Pseudomonadati</taxon>
        <taxon>Pseudomonadota</taxon>
        <taxon>Alphaproteobacteria</taxon>
        <taxon>Hyphomicrobiales</taxon>
        <taxon>Nitrobacteraceae</taxon>
        <taxon>Variibacter</taxon>
    </lineage>
</organism>
<dbReference type="GO" id="GO:0034545">
    <property type="term" value="F:fumarylpyruvate hydrolase activity"/>
    <property type="evidence" value="ECO:0007669"/>
    <property type="project" value="UniProtKB-EC"/>
</dbReference>
<proteinExistence type="predicted"/>
<dbReference type="Proteomes" id="UP000236884">
    <property type="component" value="Chromosome"/>
</dbReference>
<feature type="domain" description="Fumarylacetoacetase-like C-terminal" evidence="2">
    <location>
        <begin position="29"/>
        <end position="227"/>
    </location>
</feature>
<evidence type="ECO:0000259" key="2">
    <source>
        <dbReference type="Pfam" id="PF01557"/>
    </source>
</evidence>
<evidence type="ECO:0000256" key="1">
    <source>
        <dbReference type="ARBA" id="ARBA00022723"/>
    </source>
</evidence>
<dbReference type="PANTHER" id="PTHR11820:SF90">
    <property type="entry name" value="FLUTATHIONE S-TRANSFERASE"/>
    <property type="match status" value="1"/>
</dbReference>
<sequence>MSAGFVIPAPPQPAIAVAGSDKTFPVRRIWCVGRNYLEHIREMGNDEREPPFFFAKPADAIVPDGGTVPFPPLTEDLHFEVEMVVALKSGGRNIKADKALDCVWGYGIGIDLTRRDLQIASRNIKRPWEIGKAFDGSAPCGALKPAAEIGHPKKGRIYLKQNGTVKQDGDLEQMIWNVPEIIEKLSQSVALEAGDIIMTGTPAGVGKIAVGDKLECECEGVGKLTVTMGKPSHG</sequence>
<dbReference type="Pfam" id="PF01557">
    <property type="entry name" value="FAA_hydrolase"/>
    <property type="match status" value="1"/>
</dbReference>
<dbReference type="OrthoDB" id="5197601at2"/>
<protein>
    <submittedName>
        <fullName evidence="3">Fumarylpyruvate hydrolase</fullName>
        <ecNumber evidence="3">3.7.1.20</ecNumber>
    </submittedName>
</protein>
<accession>A0A0S3PUN8</accession>